<name>A0A7V8U7G3_9SPHN</name>
<dbReference type="InterPro" id="IPR019307">
    <property type="entry name" value="RNA-bd_AU-1/RNase_E/G"/>
</dbReference>
<reference evidence="4 5" key="1">
    <citation type="journal article" date="1994" name="Int. J. Syst. Bacteriol.">
        <title>Phylogenetic positions of novel aerobic, bacteriochlorophyll a-containing bacteria and description of Roseococcus thiosulfatophilus gen. nov., sp. nov., Erythromicrobium ramosum gen. nov., sp. nov., and Erythrobacter litoralis sp. nov.</title>
        <authorList>
            <person name="Yurkov V."/>
            <person name="Stackebrandt E."/>
            <person name="Holmes A."/>
            <person name="Fuerst J.A."/>
            <person name="Hugenholtz P."/>
            <person name="Golecki J."/>
            <person name="Gad'on N."/>
            <person name="Gorlenko V.M."/>
            <person name="Kompantseva E.I."/>
            <person name="Drews G."/>
        </authorList>
    </citation>
    <scope>NUCLEOTIDE SEQUENCE [LARGE SCALE GENOMIC DNA]</scope>
    <source>
        <strain evidence="4 5">KR-99</strain>
    </source>
</reference>
<evidence type="ECO:0000256" key="2">
    <source>
        <dbReference type="ARBA" id="ARBA00022884"/>
    </source>
</evidence>
<evidence type="ECO:0000259" key="3">
    <source>
        <dbReference type="Pfam" id="PF10150"/>
    </source>
</evidence>
<sequence>MAHWLYEDGIGEERAALIERGRIVEACIQRHDDAYAVGAVLDVKLLARSAGGHRARALLSDGSEAMIQPVPKGASEGAIVRAQVMREAMIEPGTRRAKPPRLKPVPSETPLRAAPRLIDRLNAEGIEIIRCLAGGLDRLADAGWHEVIEEAETGQVAFAGGLLTFSPTPAMMVVDVDGDVVPRALALAAAAALGEAIRRHGVGGGIVVDFPALSDKADRNAVVEAFDAAMQVPCERTAINGFGLMQIVARRPRASLIELHAADPVRWSLLGQLRSAERSDGTGPIMLALAPAESALLDRQPDWLEELQRRIGRPVAVAPHRT</sequence>
<dbReference type="AlphaFoldDB" id="A0A7V8U7G3"/>
<evidence type="ECO:0000256" key="1">
    <source>
        <dbReference type="ARBA" id="ARBA00022801"/>
    </source>
</evidence>
<dbReference type="Proteomes" id="UP000589292">
    <property type="component" value="Unassembled WGS sequence"/>
</dbReference>
<keyword evidence="1" id="KW-0378">Hydrolase</keyword>
<dbReference type="EMBL" id="VDES01000001">
    <property type="protein sequence ID" value="MBA1372953.1"/>
    <property type="molecule type" value="Genomic_DNA"/>
</dbReference>
<evidence type="ECO:0000313" key="4">
    <source>
        <dbReference type="EMBL" id="MBA1372953.1"/>
    </source>
</evidence>
<keyword evidence="2" id="KW-0694">RNA-binding</keyword>
<accession>A0A7V8U7G3</accession>
<comment type="caution">
    <text evidence="4">The sequence shown here is derived from an EMBL/GenBank/DDBJ whole genome shotgun (WGS) entry which is preliminary data.</text>
</comment>
<keyword evidence="5" id="KW-1185">Reference proteome</keyword>
<dbReference type="GO" id="GO:0003723">
    <property type="term" value="F:RNA binding"/>
    <property type="evidence" value="ECO:0007669"/>
    <property type="project" value="UniProtKB-KW"/>
</dbReference>
<dbReference type="Pfam" id="PF10150">
    <property type="entry name" value="RNase_E_G"/>
    <property type="match status" value="1"/>
</dbReference>
<proteinExistence type="predicted"/>
<feature type="domain" description="RNA-binding protein AU-1/Ribonuclease E/G" evidence="3">
    <location>
        <begin position="137"/>
        <end position="250"/>
    </location>
</feature>
<dbReference type="RefSeq" id="WP_181266139.1">
    <property type="nucleotide sequence ID" value="NZ_BAAAGB010000002.1"/>
</dbReference>
<protein>
    <submittedName>
        <fullName evidence="4">Ribonuclease</fullName>
    </submittedName>
</protein>
<dbReference type="GO" id="GO:0016787">
    <property type="term" value="F:hydrolase activity"/>
    <property type="evidence" value="ECO:0007669"/>
    <property type="project" value="UniProtKB-KW"/>
</dbReference>
<organism evidence="4 5">
    <name type="scientific">Sphingomonas ursincola</name>
    <dbReference type="NCBI Taxonomy" id="56361"/>
    <lineage>
        <taxon>Bacteria</taxon>
        <taxon>Pseudomonadati</taxon>
        <taxon>Pseudomonadota</taxon>
        <taxon>Alphaproteobacteria</taxon>
        <taxon>Sphingomonadales</taxon>
        <taxon>Sphingomonadaceae</taxon>
        <taxon>Sphingomonas</taxon>
    </lineage>
</organism>
<gene>
    <name evidence="4" type="ORF">FG486_01265</name>
</gene>
<evidence type="ECO:0000313" key="5">
    <source>
        <dbReference type="Proteomes" id="UP000589292"/>
    </source>
</evidence>